<proteinExistence type="inferred from homology"/>
<dbReference type="PANTHER" id="PTHR14738">
    <property type="entry name" value="ZINC FINGER CCCH DOMAIN-CONTAINING PROTEIN 14"/>
    <property type="match status" value="1"/>
</dbReference>
<dbReference type="FunFam" id="4.10.1000.40:FF:000003">
    <property type="entry name" value="Nuclear polyadenylated RNA-binding protein NAB2"/>
    <property type="match status" value="1"/>
</dbReference>
<organism evidence="11 12">
    <name type="scientific">Trichomonascus ciferrii</name>
    <dbReference type="NCBI Taxonomy" id="44093"/>
    <lineage>
        <taxon>Eukaryota</taxon>
        <taxon>Fungi</taxon>
        <taxon>Dikarya</taxon>
        <taxon>Ascomycota</taxon>
        <taxon>Saccharomycotina</taxon>
        <taxon>Dipodascomycetes</taxon>
        <taxon>Dipodascales</taxon>
        <taxon>Trichomonascaceae</taxon>
        <taxon>Trichomonascus</taxon>
        <taxon>Trichomonascus ciferrii complex</taxon>
    </lineage>
</organism>
<dbReference type="GO" id="GO:0005634">
    <property type="term" value="C:nucleus"/>
    <property type="evidence" value="ECO:0007669"/>
    <property type="project" value="UniProtKB-SubCell"/>
</dbReference>
<evidence type="ECO:0000256" key="2">
    <source>
        <dbReference type="ARBA" id="ARBA00008423"/>
    </source>
</evidence>
<dbReference type="AlphaFoldDB" id="A0A642UND7"/>
<keyword evidence="3" id="KW-0479">Metal-binding</keyword>
<feature type="domain" description="RNA-binding Nab2-type zinc finger" evidence="9">
    <location>
        <begin position="205"/>
        <end position="226"/>
    </location>
</feature>
<feature type="compositionally biased region" description="Low complexity" evidence="8">
    <location>
        <begin position="431"/>
        <end position="444"/>
    </location>
</feature>
<keyword evidence="5" id="KW-0863">Zinc-finger</keyword>
<name>A0A642UND7_9ASCO</name>
<evidence type="ECO:0000256" key="7">
    <source>
        <dbReference type="ARBA" id="ARBA00023242"/>
    </source>
</evidence>
<evidence type="ECO:0000256" key="1">
    <source>
        <dbReference type="ARBA" id="ARBA00004123"/>
    </source>
</evidence>
<comment type="caution">
    <text evidence="11">The sequence shown here is derived from an EMBL/GenBank/DDBJ whole genome shotgun (WGS) entry which is preliminary data.</text>
</comment>
<keyword evidence="7" id="KW-0539">Nucleus</keyword>
<keyword evidence="12" id="KW-1185">Reference proteome</keyword>
<dbReference type="Gene3D" id="4.10.1000.40">
    <property type="match status" value="3"/>
</dbReference>
<dbReference type="Gene3D" id="1.10.340.40">
    <property type="entry name" value="Nuclear abundant poly(A) RNA-bind protein 2, N-terminal domain"/>
    <property type="match status" value="1"/>
</dbReference>
<dbReference type="GO" id="GO:0008270">
    <property type="term" value="F:zinc ion binding"/>
    <property type="evidence" value="ECO:0007669"/>
    <property type="project" value="UniProtKB-KW"/>
</dbReference>
<evidence type="ECO:0000256" key="6">
    <source>
        <dbReference type="ARBA" id="ARBA00022833"/>
    </source>
</evidence>
<evidence type="ECO:0000256" key="5">
    <source>
        <dbReference type="ARBA" id="ARBA00022771"/>
    </source>
</evidence>
<dbReference type="GO" id="GO:0008143">
    <property type="term" value="F:poly(A) binding"/>
    <property type="evidence" value="ECO:0007669"/>
    <property type="project" value="InterPro"/>
</dbReference>
<evidence type="ECO:0000256" key="3">
    <source>
        <dbReference type="ARBA" id="ARBA00022723"/>
    </source>
</evidence>
<evidence type="ECO:0000256" key="4">
    <source>
        <dbReference type="ARBA" id="ARBA00022737"/>
    </source>
</evidence>
<evidence type="ECO:0008006" key="13">
    <source>
        <dbReference type="Google" id="ProtNLM"/>
    </source>
</evidence>
<dbReference type="PANTHER" id="PTHR14738:SF29">
    <property type="entry name" value="ZINC FINGER CCCH DOMAIN-CONTAINING PROTEIN 14"/>
    <property type="match status" value="1"/>
</dbReference>
<dbReference type="Pfam" id="PF21803">
    <property type="entry name" value="Nab2-zf4"/>
    <property type="match status" value="1"/>
</dbReference>
<dbReference type="VEuPathDB" id="FungiDB:TRICI_005940"/>
<sequence length="444" mass="49233">MSISPDSAVGQELQQRVKQHIAEFNLGEDIEDVSQYVVMLIGNDRGKDEMTGELQSLFGDKFTPEFSEWAYEEARKLVSGESGQEMDVVDQEQSGFGGYEATPVSAPAEQPRASLSLRQRIEGGGARGGVRGGGVGKGPRGGSARLGPRFGGNNRNLQAAVEKDVMSGQNEDSNNGGFKTQKERCRHWPRCSYPGCKFWHPIQPCFKFPNCPNPKGTCKYIHYGEDLPADNGMIPPAVPGQVPPQMPPVWPNGAGPGQFPPPQQVASAAPEPPKIVPCKYSEKCSNKECAYGHPTPANDNAKVSDNEWCGDKENCKNENCTKAHPSGSLVREPEKIPERVLETCKFLNKCTKMYCRYRHPVTTTICRNGADCQRVDCFFTHPFKEDCKFGINCKNSYCLYQHPPERDEMFSKPMVWVKNDNENQSNDTDMQQAENIQPQQQATS</sequence>
<feature type="region of interest" description="Disordered" evidence="8">
    <location>
        <begin position="123"/>
        <end position="154"/>
    </location>
</feature>
<dbReference type="OrthoDB" id="438553at2759"/>
<dbReference type="GO" id="GO:0043488">
    <property type="term" value="P:regulation of mRNA stability"/>
    <property type="evidence" value="ECO:0007669"/>
    <property type="project" value="InterPro"/>
</dbReference>
<feature type="domain" description="Nab2 type CCCH zinc finger 4" evidence="10">
    <location>
        <begin position="297"/>
        <end position="325"/>
    </location>
</feature>
<keyword evidence="4" id="KW-0677">Repeat</keyword>
<accession>A0A642UND7</accession>
<evidence type="ECO:0000313" key="11">
    <source>
        <dbReference type="EMBL" id="KAA8902224.1"/>
    </source>
</evidence>
<dbReference type="InterPro" id="IPR048410">
    <property type="entry name" value="Znf-CCCH_2-like_3"/>
</dbReference>
<dbReference type="InterPro" id="IPR043094">
    <property type="entry name" value="Nab2/ZC3H14_N_sf"/>
</dbReference>
<evidence type="ECO:0000259" key="9">
    <source>
        <dbReference type="Pfam" id="PF21457"/>
    </source>
</evidence>
<reference evidence="11" key="1">
    <citation type="journal article" date="2019" name="G3 (Bethesda)">
        <title>Genome Assemblies of Two Rare Opportunistic Yeast Pathogens: Diutina rugosa (syn. Candida rugosa) and Trichomonascus ciferrii (syn. Candida ciferrii).</title>
        <authorList>
            <person name="Mixao V."/>
            <person name="Saus E."/>
            <person name="Hansen A.P."/>
            <person name="Lass-Florl C."/>
            <person name="Gabaldon T."/>
        </authorList>
    </citation>
    <scope>NUCLEOTIDE SEQUENCE</scope>
    <source>
        <strain evidence="11">CBS 4856</strain>
    </source>
</reference>
<evidence type="ECO:0000256" key="8">
    <source>
        <dbReference type="SAM" id="MobiDB-lite"/>
    </source>
</evidence>
<evidence type="ECO:0000259" key="10">
    <source>
        <dbReference type="Pfam" id="PF21803"/>
    </source>
</evidence>
<dbReference type="InterPro" id="IPR040366">
    <property type="entry name" value="Nab2/ZC3H14"/>
</dbReference>
<feature type="region of interest" description="Disordered" evidence="8">
    <location>
        <begin position="419"/>
        <end position="444"/>
    </location>
</feature>
<dbReference type="GO" id="GO:0005737">
    <property type="term" value="C:cytoplasm"/>
    <property type="evidence" value="ECO:0007669"/>
    <property type="project" value="TreeGrafter"/>
</dbReference>
<dbReference type="Proteomes" id="UP000761534">
    <property type="component" value="Unassembled WGS sequence"/>
</dbReference>
<dbReference type="Pfam" id="PF14608">
    <property type="entry name" value="zf-CCCH_2"/>
    <property type="match status" value="5"/>
</dbReference>
<evidence type="ECO:0000313" key="12">
    <source>
        <dbReference type="Proteomes" id="UP000761534"/>
    </source>
</evidence>
<dbReference type="InterPro" id="IPR049017">
    <property type="entry name" value="Nab2_Znf4"/>
</dbReference>
<protein>
    <recommendedName>
        <fullName evidence="13">Nuclear polyadenylated RNA-binding protein NAB2</fullName>
    </recommendedName>
</protein>
<gene>
    <name evidence="11" type="ORF">TRICI_005940</name>
</gene>
<dbReference type="EMBL" id="SWFS01000470">
    <property type="protein sequence ID" value="KAA8902224.1"/>
    <property type="molecule type" value="Genomic_DNA"/>
</dbReference>
<comment type="subcellular location">
    <subcellularLocation>
        <location evidence="1">Nucleus</location>
    </subcellularLocation>
</comment>
<keyword evidence="6" id="KW-0862">Zinc</keyword>
<dbReference type="Pfam" id="PF21457">
    <property type="entry name" value="zf-CCCH_2-like_3"/>
    <property type="match status" value="1"/>
</dbReference>
<feature type="compositionally biased region" description="Gly residues" evidence="8">
    <location>
        <begin position="123"/>
        <end position="141"/>
    </location>
</feature>
<comment type="similarity">
    <text evidence="2">Belongs to the ZC3H14 family.</text>
</comment>